<dbReference type="SUPFAM" id="SSF52540">
    <property type="entry name" value="P-loop containing nucleoside triphosphate hydrolases"/>
    <property type="match status" value="1"/>
</dbReference>
<dbReference type="InterPro" id="IPR027417">
    <property type="entry name" value="P-loop_NTPase"/>
</dbReference>
<evidence type="ECO:0000313" key="2">
    <source>
        <dbReference type="Proteomes" id="UP000005050"/>
    </source>
</evidence>
<name>H3RLD7_PANSE</name>
<dbReference type="EMBL" id="AHIE01000041">
    <property type="protein sequence ID" value="EHT97821.1"/>
    <property type="molecule type" value="Genomic_DNA"/>
</dbReference>
<organism evidence="1 2">
    <name type="scientific">Pantoea stewartii subsp. stewartii DC283</name>
    <dbReference type="NCBI Taxonomy" id="660596"/>
    <lineage>
        <taxon>Bacteria</taxon>
        <taxon>Pseudomonadati</taxon>
        <taxon>Pseudomonadota</taxon>
        <taxon>Gammaproteobacteria</taxon>
        <taxon>Enterobacterales</taxon>
        <taxon>Erwiniaceae</taxon>
        <taxon>Pantoea</taxon>
    </lineage>
</organism>
<protein>
    <submittedName>
        <fullName evidence="1">Chromosome partitioning ATPase</fullName>
    </submittedName>
</protein>
<dbReference type="AlphaFoldDB" id="H3RLD7"/>
<dbReference type="Gene3D" id="3.40.50.300">
    <property type="entry name" value="P-loop containing nucleotide triphosphate hydrolases"/>
    <property type="match status" value="1"/>
</dbReference>
<gene>
    <name evidence="1" type="ORF">CKS_0835</name>
</gene>
<accession>H3RLD7</accession>
<comment type="caution">
    <text evidence="1">The sequence shown here is derived from an EMBL/GenBank/DDBJ whole genome shotgun (WGS) entry which is preliminary data.</text>
</comment>
<reference evidence="1 2" key="1">
    <citation type="journal article" date="2012" name="Mol. Microbiol.">
        <title>The genetic and structural basis of two distinct terminal side branch residues in stewartan and amylovoran exopolysaccharides and their potential role in host adaptation.</title>
        <authorList>
            <person name="Wang X."/>
            <person name="Yang F."/>
            <person name="von Bodman S.B."/>
        </authorList>
    </citation>
    <scope>NUCLEOTIDE SEQUENCE [LARGE SCALE GENOMIC DNA]</scope>
    <source>
        <strain evidence="1 2">DC283</strain>
    </source>
</reference>
<proteinExistence type="predicted"/>
<dbReference type="STRING" id="660596.DSJ_00735"/>
<dbReference type="Proteomes" id="UP000005050">
    <property type="component" value="Unassembled WGS sequence"/>
</dbReference>
<sequence>MDIDQGSFLDWGQRRLRNGFEPPVTIQGCGTVSQAKKQIESGQWDLIVIDSAAYATKSLLSLIDIVDLLVLPTGFSVDDLRTTVTTVNALRNKGHSTDKMAVVFAGVSESESEYRAALEYLQPCGVPVIPGAIPFLTSFSQAQDKGLALTESPFPGPRQKADDVVQGVIDRLTTLTQ</sequence>
<evidence type="ECO:0000313" key="1">
    <source>
        <dbReference type="EMBL" id="EHT97821.1"/>
    </source>
</evidence>
<dbReference type="PATRIC" id="fig|660596.6.peg.5266"/>